<dbReference type="Proteomes" id="UP000217696">
    <property type="component" value="Chromosome"/>
</dbReference>
<organism evidence="15 16">
    <name type="scientific">Aneurinibacillus soli</name>
    <dbReference type="NCBI Taxonomy" id="1500254"/>
    <lineage>
        <taxon>Bacteria</taxon>
        <taxon>Bacillati</taxon>
        <taxon>Bacillota</taxon>
        <taxon>Bacilli</taxon>
        <taxon>Bacillales</taxon>
        <taxon>Paenibacillaceae</taxon>
        <taxon>Aneurinibacillus group</taxon>
        <taxon>Aneurinibacillus</taxon>
    </lineage>
</organism>
<dbReference type="OrthoDB" id="9783445at2"/>
<dbReference type="InterPro" id="IPR008972">
    <property type="entry name" value="Cupredoxin"/>
</dbReference>
<dbReference type="PROSITE" id="PS51257">
    <property type="entry name" value="PROKAR_LIPOPROTEIN"/>
    <property type="match status" value="1"/>
</dbReference>
<evidence type="ECO:0000256" key="13">
    <source>
        <dbReference type="SAM" id="MobiDB-lite"/>
    </source>
</evidence>
<feature type="transmembrane region" description="Helical" evidence="14">
    <location>
        <begin position="12"/>
        <end position="31"/>
    </location>
</feature>
<evidence type="ECO:0000256" key="8">
    <source>
        <dbReference type="ARBA" id="ARBA00022982"/>
    </source>
</evidence>
<reference evidence="15 16" key="1">
    <citation type="submission" date="2015-12" db="EMBL/GenBank/DDBJ databases">
        <title>Genome sequence of Aneurinibacillus soli.</title>
        <authorList>
            <person name="Lee J.S."/>
            <person name="Lee K.C."/>
            <person name="Kim K.K."/>
            <person name="Lee B.W."/>
        </authorList>
    </citation>
    <scope>NUCLEOTIDE SEQUENCE [LARGE SCALE GENOMIC DNA]</scope>
    <source>
        <strain evidence="15 16">CB4</strain>
    </source>
</reference>
<dbReference type="GO" id="GO:0005886">
    <property type="term" value="C:plasma membrane"/>
    <property type="evidence" value="ECO:0007669"/>
    <property type="project" value="UniProtKB-SubCell"/>
</dbReference>
<dbReference type="GO" id="GO:0016682">
    <property type="term" value="F:oxidoreductase activity, acting on diphenols and related substances as donors, oxygen as acceptor"/>
    <property type="evidence" value="ECO:0007669"/>
    <property type="project" value="InterPro"/>
</dbReference>
<dbReference type="PROSITE" id="PS50999">
    <property type="entry name" value="COX2_TM"/>
    <property type="match status" value="1"/>
</dbReference>
<dbReference type="GO" id="GO:0004129">
    <property type="term" value="F:cytochrome-c oxidase activity"/>
    <property type="evidence" value="ECO:0007669"/>
    <property type="project" value="UniProtKB-UniRule"/>
</dbReference>
<feature type="transmembrane region" description="Helical" evidence="14">
    <location>
        <begin position="90"/>
        <end position="111"/>
    </location>
</feature>
<keyword evidence="5 12" id="KW-0679">Respiratory chain</keyword>
<keyword evidence="3 12" id="KW-0813">Transport</keyword>
<sequence length="307" mass="34302">MSKQKLLRRSGFFIMAALAMVLLSGCEQYIVLDPKGPVAEVEYRMIVISTILCAIVVIPVLAIFAYVVYRFRDKPGNNAPYAPHWDDNKVLEIIWWGVPIVIIGILGYFTARDTFALANPPKTEEPPMVIQATSMDWKWVFHYPGQDIATVNEVHMPVGKRVEFQVTADNAPMNSFWVPQLAGQTYTMPGMAMKLGIQANHAGEYFGSGANFTGAGFAHMQFKVIAEDQAKFDQWAANVKHTAPAMTRADYDKLVTTKGLADKKEYSSYPKGIFEERVMENGGDNHTGHFEHKEATKGEKSQESTNK</sequence>
<dbReference type="CDD" id="cd04212">
    <property type="entry name" value="CuRO_UO_II"/>
    <property type="match status" value="1"/>
</dbReference>
<keyword evidence="7" id="KW-0732">Signal</keyword>
<evidence type="ECO:0000256" key="6">
    <source>
        <dbReference type="ARBA" id="ARBA00022692"/>
    </source>
</evidence>
<dbReference type="Gene3D" id="1.10.287.90">
    <property type="match status" value="1"/>
</dbReference>
<dbReference type="InterPro" id="IPR006333">
    <property type="entry name" value="Cyt_o_ubiquinol_oxidase_su2"/>
</dbReference>
<dbReference type="GO" id="GO:0005507">
    <property type="term" value="F:copper ion binding"/>
    <property type="evidence" value="ECO:0007669"/>
    <property type="project" value="InterPro"/>
</dbReference>
<keyword evidence="6 14" id="KW-0812">Transmembrane</keyword>
<keyword evidence="10 12" id="KW-0560">Oxidoreductase</keyword>
<evidence type="ECO:0000256" key="12">
    <source>
        <dbReference type="PIRNR" id="PIRNR000292"/>
    </source>
</evidence>
<dbReference type="KEGG" id="asoc:CB4_00459"/>
<gene>
    <name evidence="15" type="primary">qoxA</name>
    <name evidence="15" type="ORF">CB4_00459</name>
</gene>
<evidence type="ECO:0000256" key="3">
    <source>
        <dbReference type="ARBA" id="ARBA00022448"/>
    </source>
</evidence>
<dbReference type="PANTHER" id="PTHR22888:SF18">
    <property type="entry name" value="CYTOCHROME BO(3) UBIQUINOL OXIDASE SUBUNIT 2"/>
    <property type="match status" value="1"/>
</dbReference>
<feature type="transmembrane region" description="Helical" evidence="14">
    <location>
        <begin position="43"/>
        <end position="69"/>
    </location>
</feature>
<dbReference type="InterPro" id="IPR045187">
    <property type="entry name" value="CcO_II"/>
</dbReference>
<evidence type="ECO:0000256" key="1">
    <source>
        <dbReference type="ARBA" id="ARBA00004651"/>
    </source>
</evidence>
<evidence type="ECO:0000256" key="7">
    <source>
        <dbReference type="ARBA" id="ARBA00022729"/>
    </source>
</evidence>
<dbReference type="Pfam" id="PF00116">
    <property type="entry name" value="COX2"/>
    <property type="match status" value="1"/>
</dbReference>
<comment type="function">
    <text evidence="12">Catalyzes quinol oxidation with the concomitant reduction of oxygen to water. Subunit II transfers the electrons from a quinol to the binuclear center of the catalytic subunit I.</text>
</comment>
<dbReference type="AlphaFoldDB" id="A0A0U4WC17"/>
<keyword evidence="11 12" id="KW-0472">Membrane</keyword>
<protein>
    <recommendedName>
        <fullName evidence="12">Quinol oxidase subunit 2</fullName>
        <ecNumber evidence="12">1.10.3.-</ecNumber>
    </recommendedName>
</protein>
<comment type="catalytic activity">
    <reaction evidence="12">
        <text>2 a quinol + O2 = 2 a quinone + 2 H2O</text>
        <dbReference type="Rhea" id="RHEA:55376"/>
        <dbReference type="ChEBI" id="CHEBI:15377"/>
        <dbReference type="ChEBI" id="CHEBI:15379"/>
        <dbReference type="ChEBI" id="CHEBI:24646"/>
        <dbReference type="ChEBI" id="CHEBI:132124"/>
    </reaction>
</comment>
<accession>A0A0U4WC17</accession>
<feature type="region of interest" description="Disordered" evidence="13">
    <location>
        <begin position="279"/>
        <end position="307"/>
    </location>
</feature>
<keyword evidence="9 14" id="KW-1133">Transmembrane helix</keyword>
<keyword evidence="8 12" id="KW-0249">Electron transport</keyword>
<evidence type="ECO:0000256" key="4">
    <source>
        <dbReference type="ARBA" id="ARBA00022475"/>
    </source>
</evidence>
<evidence type="ECO:0000256" key="14">
    <source>
        <dbReference type="SAM" id="Phobius"/>
    </source>
</evidence>
<dbReference type="Gene3D" id="2.60.40.420">
    <property type="entry name" value="Cupredoxins - blue copper proteins"/>
    <property type="match status" value="1"/>
</dbReference>
<dbReference type="PANTHER" id="PTHR22888">
    <property type="entry name" value="CYTOCHROME C OXIDASE, SUBUNIT II"/>
    <property type="match status" value="1"/>
</dbReference>
<proteinExistence type="inferred from homology"/>
<dbReference type="SUPFAM" id="SSF81464">
    <property type="entry name" value="Cytochrome c oxidase subunit II-like, transmembrane region"/>
    <property type="match status" value="1"/>
</dbReference>
<comment type="subcellular location">
    <subcellularLocation>
        <location evidence="1">Cell membrane</location>
        <topology evidence="1">Multi-pass membrane protein</topology>
    </subcellularLocation>
</comment>
<dbReference type="RefSeq" id="WP_096463403.1">
    <property type="nucleotide sequence ID" value="NZ_AP017312.1"/>
</dbReference>
<feature type="compositionally biased region" description="Basic and acidic residues" evidence="13">
    <location>
        <begin position="286"/>
        <end position="307"/>
    </location>
</feature>
<dbReference type="EMBL" id="AP017312">
    <property type="protein sequence ID" value="BAU26345.1"/>
    <property type="molecule type" value="Genomic_DNA"/>
</dbReference>
<dbReference type="SUPFAM" id="SSF49503">
    <property type="entry name" value="Cupredoxins"/>
    <property type="match status" value="1"/>
</dbReference>
<evidence type="ECO:0000313" key="15">
    <source>
        <dbReference type="EMBL" id="BAU26345.1"/>
    </source>
</evidence>
<evidence type="ECO:0000256" key="5">
    <source>
        <dbReference type="ARBA" id="ARBA00022660"/>
    </source>
</evidence>
<dbReference type="InterPro" id="IPR002429">
    <property type="entry name" value="CcO_II-like_C"/>
</dbReference>
<evidence type="ECO:0000256" key="2">
    <source>
        <dbReference type="ARBA" id="ARBA00007866"/>
    </source>
</evidence>
<dbReference type="InterPro" id="IPR011759">
    <property type="entry name" value="Cyt_c_oxidase_su2_TM_dom"/>
</dbReference>
<dbReference type="InterPro" id="IPR034227">
    <property type="entry name" value="CuRO_UO_II"/>
</dbReference>
<evidence type="ECO:0000256" key="9">
    <source>
        <dbReference type="ARBA" id="ARBA00022989"/>
    </source>
</evidence>
<dbReference type="PROSITE" id="PS50857">
    <property type="entry name" value="COX2_CUA"/>
    <property type="match status" value="1"/>
</dbReference>
<keyword evidence="16" id="KW-1185">Reference proteome</keyword>
<evidence type="ECO:0000256" key="10">
    <source>
        <dbReference type="ARBA" id="ARBA00023002"/>
    </source>
</evidence>
<dbReference type="InterPro" id="IPR036257">
    <property type="entry name" value="Cyt_c_oxidase_su2_TM_sf"/>
</dbReference>
<dbReference type="EC" id="1.10.3.-" evidence="12"/>
<keyword evidence="4 12" id="KW-1003">Cell membrane</keyword>
<name>A0A0U4WC17_9BACL</name>
<evidence type="ECO:0000256" key="11">
    <source>
        <dbReference type="ARBA" id="ARBA00023136"/>
    </source>
</evidence>
<dbReference type="PIRSF" id="PIRSF000292">
    <property type="entry name" value="Ubi_od_II"/>
    <property type="match status" value="1"/>
</dbReference>
<comment type="similarity">
    <text evidence="2 12">Belongs to the cytochrome c oxidase subunit 2 family.</text>
</comment>
<evidence type="ECO:0000313" key="16">
    <source>
        <dbReference type="Proteomes" id="UP000217696"/>
    </source>
</evidence>
<dbReference type="GO" id="GO:0042773">
    <property type="term" value="P:ATP synthesis coupled electron transport"/>
    <property type="evidence" value="ECO:0007669"/>
    <property type="project" value="TreeGrafter"/>
</dbReference>